<dbReference type="Gene3D" id="3.90.180.10">
    <property type="entry name" value="Medium-chain alcohol dehydrogenases, catalytic domain"/>
    <property type="match status" value="1"/>
</dbReference>
<accession>A0ABU0J8Z6</accession>
<evidence type="ECO:0000313" key="8">
    <source>
        <dbReference type="Proteomes" id="UP001242480"/>
    </source>
</evidence>
<dbReference type="Proteomes" id="UP001242480">
    <property type="component" value="Unassembled WGS sequence"/>
</dbReference>
<dbReference type="CDD" id="cd08233">
    <property type="entry name" value="butanediol_DH_like"/>
    <property type="match status" value="1"/>
</dbReference>
<feature type="domain" description="Enoyl reductase (ER)" evidence="6">
    <location>
        <begin position="7"/>
        <end position="353"/>
    </location>
</feature>
<proteinExistence type="inferred from homology"/>
<evidence type="ECO:0000256" key="4">
    <source>
        <dbReference type="ARBA" id="ARBA00022833"/>
    </source>
</evidence>
<dbReference type="SUPFAM" id="SSF51735">
    <property type="entry name" value="NAD(P)-binding Rossmann-fold domains"/>
    <property type="match status" value="1"/>
</dbReference>
<evidence type="ECO:0000256" key="5">
    <source>
        <dbReference type="ARBA" id="ARBA00023002"/>
    </source>
</evidence>
<evidence type="ECO:0000256" key="3">
    <source>
        <dbReference type="ARBA" id="ARBA00022723"/>
    </source>
</evidence>
<dbReference type="GO" id="GO:0000721">
    <property type="term" value="F:(R,R)-butanediol dehydrogenase activity"/>
    <property type="evidence" value="ECO:0007669"/>
    <property type="project" value="UniProtKB-EC"/>
</dbReference>
<dbReference type="SUPFAM" id="SSF50129">
    <property type="entry name" value="GroES-like"/>
    <property type="match status" value="1"/>
</dbReference>
<dbReference type="SMART" id="SM00829">
    <property type="entry name" value="PKS_ER"/>
    <property type="match status" value="1"/>
</dbReference>
<dbReference type="EC" id="1.1.1.4" evidence="7"/>
<dbReference type="PANTHER" id="PTHR43161">
    <property type="entry name" value="SORBITOL DEHYDROGENASE"/>
    <property type="match status" value="1"/>
</dbReference>
<dbReference type="RefSeq" id="WP_307273111.1">
    <property type="nucleotide sequence ID" value="NZ_JAUSVX010000004.1"/>
</dbReference>
<dbReference type="Pfam" id="PF08240">
    <property type="entry name" value="ADH_N"/>
    <property type="match status" value="1"/>
</dbReference>
<dbReference type="Gene3D" id="3.40.50.720">
    <property type="entry name" value="NAD(P)-binding Rossmann-like Domain"/>
    <property type="match status" value="1"/>
</dbReference>
<evidence type="ECO:0000259" key="6">
    <source>
        <dbReference type="SMART" id="SM00829"/>
    </source>
</evidence>
<dbReference type="Pfam" id="PF00107">
    <property type="entry name" value="ADH_zinc_N"/>
    <property type="match status" value="1"/>
</dbReference>
<name>A0ABU0J8Z6_9HYPH</name>
<dbReference type="InterPro" id="IPR011032">
    <property type="entry name" value="GroES-like_sf"/>
</dbReference>
<sequence>MRAVRFHDRRDIRVEDVPGPQGPLKDGDVLIRPIVCGICGTDLHEYVAGPIVTPAEPHRYTGARLPQILGHEFSAEVLDTGKAVTNVRPGDRVSIQPLVSPRDDYYGRRGLFHLSENLGCVGLSWAWGGMAERAVVNDYNVFKVPDAVSDVQAAMIEPAAVALYAVDRGGVQAGSTVLLSGLGPIGALTLLACRAAGASTIIVAEPNPNRRALAGRLVPDALVVDPKAVDVAAFVREHSEDGVGVDVAIECVGLEASLNSCAKAVRRRGRVVQVGLHTRPAAIDAMLWALKDITIEATWCYPTTVWPRIAGMIAAGLYPVEAIVTSTIDPEHVVARGFDELLDPSGRNMKILVRSS</sequence>
<evidence type="ECO:0000256" key="2">
    <source>
        <dbReference type="ARBA" id="ARBA00008072"/>
    </source>
</evidence>
<dbReference type="GO" id="GO:0052587">
    <property type="term" value="F:diacetyl reductase ((R)-acetoin forming) (NAD+) activity"/>
    <property type="evidence" value="ECO:0007669"/>
    <property type="project" value="UniProtKB-EC"/>
</dbReference>
<keyword evidence="4" id="KW-0862">Zinc</keyword>
<evidence type="ECO:0000256" key="1">
    <source>
        <dbReference type="ARBA" id="ARBA00001947"/>
    </source>
</evidence>
<dbReference type="EC" id="1.1.1.303" evidence="7"/>
<keyword evidence="5 7" id="KW-0560">Oxidoreductase</keyword>
<comment type="cofactor">
    <cofactor evidence="1">
        <name>Zn(2+)</name>
        <dbReference type="ChEBI" id="CHEBI:29105"/>
    </cofactor>
</comment>
<dbReference type="InterPro" id="IPR013154">
    <property type="entry name" value="ADH-like_N"/>
</dbReference>
<gene>
    <name evidence="7" type="ORF">QO011_002919</name>
</gene>
<dbReference type="InterPro" id="IPR013149">
    <property type="entry name" value="ADH-like_C"/>
</dbReference>
<dbReference type="InterPro" id="IPR036291">
    <property type="entry name" value="NAD(P)-bd_dom_sf"/>
</dbReference>
<organism evidence="7 8">
    <name type="scientific">Labrys wisconsinensis</name>
    <dbReference type="NCBI Taxonomy" id="425677"/>
    <lineage>
        <taxon>Bacteria</taxon>
        <taxon>Pseudomonadati</taxon>
        <taxon>Pseudomonadota</taxon>
        <taxon>Alphaproteobacteria</taxon>
        <taxon>Hyphomicrobiales</taxon>
        <taxon>Xanthobacteraceae</taxon>
        <taxon>Labrys</taxon>
    </lineage>
</organism>
<protein>
    <submittedName>
        <fullName evidence="7">(R,R)-butanediol dehydrogenase/meso-butanediol dehydrogenase/diacetyl reductase</fullName>
        <ecNumber evidence="7">1.1.1.-</ecNumber>
        <ecNumber evidence="7">1.1.1.303</ecNumber>
        <ecNumber evidence="7">1.1.1.4</ecNumber>
    </submittedName>
</protein>
<comment type="caution">
    <text evidence="7">The sequence shown here is derived from an EMBL/GenBank/DDBJ whole genome shotgun (WGS) entry which is preliminary data.</text>
</comment>
<dbReference type="EC" id="1.1.1.-" evidence="7"/>
<keyword evidence="3" id="KW-0479">Metal-binding</keyword>
<dbReference type="InterPro" id="IPR020843">
    <property type="entry name" value="ER"/>
</dbReference>
<dbReference type="PANTHER" id="PTHR43161:SF23">
    <property type="entry name" value="(R,R)-BUTANEDIOL DEHYDROGENASE-RELATED"/>
    <property type="match status" value="1"/>
</dbReference>
<dbReference type="EMBL" id="JAUSVX010000004">
    <property type="protein sequence ID" value="MDQ0469903.1"/>
    <property type="molecule type" value="Genomic_DNA"/>
</dbReference>
<comment type="similarity">
    <text evidence="2">Belongs to the zinc-containing alcohol dehydrogenase family.</text>
</comment>
<keyword evidence="8" id="KW-1185">Reference proteome</keyword>
<evidence type="ECO:0000313" key="7">
    <source>
        <dbReference type="EMBL" id="MDQ0469903.1"/>
    </source>
</evidence>
<reference evidence="7 8" key="1">
    <citation type="submission" date="2023-07" db="EMBL/GenBank/DDBJ databases">
        <title>Genomic Encyclopedia of Type Strains, Phase IV (KMG-IV): sequencing the most valuable type-strain genomes for metagenomic binning, comparative biology and taxonomic classification.</title>
        <authorList>
            <person name="Goeker M."/>
        </authorList>
    </citation>
    <scope>NUCLEOTIDE SEQUENCE [LARGE SCALE GENOMIC DNA]</scope>
    <source>
        <strain evidence="7 8">DSM 19619</strain>
    </source>
</reference>